<evidence type="ECO:0000256" key="1">
    <source>
        <dbReference type="SAM" id="MobiDB-lite"/>
    </source>
</evidence>
<evidence type="ECO:0000313" key="3">
    <source>
        <dbReference type="Proteomes" id="UP000028045"/>
    </source>
</evidence>
<dbReference type="AlphaFoldDB" id="A0A084AHK3"/>
<protein>
    <submittedName>
        <fullName evidence="2">Uncharacterized protein</fullName>
    </submittedName>
</protein>
<feature type="compositionally biased region" description="Basic and acidic residues" evidence="1">
    <location>
        <begin position="31"/>
        <end position="42"/>
    </location>
</feature>
<proteinExistence type="predicted"/>
<gene>
    <name evidence="2" type="ORF">S7711_11212</name>
</gene>
<feature type="compositionally biased region" description="Acidic residues" evidence="1">
    <location>
        <begin position="78"/>
        <end position="88"/>
    </location>
</feature>
<sequence length="88" mass="9664">MATTNPQPMHSEDEHSDDSIRPRGRIPILRSTRDSDDPCRDEELADGLISPAETDEMDDAANFEDQSSTTDSCSSFGDSEDTDDIELG</sequence>
<reference evidence="2 3" key="1">
    <citation type="journal article" date="2014" name="BMC Genomics">
        <title>Comparative genome sequencing reveals chemotype-specific gene clusters in the toxigenic black mold Stachybotrys.</title>
        <authorList>
            <person name="Semeiks J."/>
            <person name="Borek D."/>
            <person name="Otwinowski Z."/>
            <person name="Grishin N.V."/>
        </authorList>
    </citation>
    <scope>NUCLEOTIDE SEQUENCE [LARGE SCALE GENOMIC DNA]</scope>
    <source>
        <strain evidence="3">CBS 109288 / IBT 7711</strain>
    </source>
</reference>
<dbReference type="EMBL" id="KL648727">
    <property type="protein sequence ID" value="KEY64782.1"/>
    <property type="molecule type" value="Genomic_DNA"/>
</dbReference>
<dbReference type="Proteomes" id="UP000028045">
    <property type="component" value="Unassembled WGS sequence"/>
</dbReference>
<keyword evidence="3" id="KW-1185">Reference proteome</keyword>
<name>A0A084AHK3_STACB</name>
<evidence type="ECO:0000313" key="2">
    <source>
        <dbReference type="EMBL" id="KEY64782.1"/>
    </source>
</evidence>
<dbReference type="HOGENOM" id="CLU_2470545_0_0_1"/>
<feature type="compositionally biased region" description="Acidic residues" evidence="1">
    <location>
        <begin position="53"/>
        <end position="62"/>
    </location>
</feature>
<feature type="region of interest" description="Disordered" evidence="1">
    <location>
        <begin position="1"/>
        <end position="88"/>
    </location>
</feature>
<organism evidence="2 3">
    <name type="scientific">Stachybotrys chartarum (strain CBS 109288 / IBT 7711)</name>
    <name type="common">Toxic black mold</name>
    <name type="synonym">Stilbospora chartarum</name>
    <dbReference type="NCBI Taxonomy" id="1280523"/>
    <lineage>
        <taxon>Eukaryota</taxon>
        <taxon>Fungi</taxon>
        <taxon>Dikarya</taxon>
        <taxon>Ascomycota</taxon>
        <taxon>Pezizomycotina</taxon>
        <taxon>Sordariomycetes</taxon>
        <taxon>Hypocreomycetidae</taxon>
        <taxon>Hypocreales</taxon>
        <taxon>Stachybotryaceae</taxon>
        <taxon>Stachybotrys</taxon>
    </lineage>
</organism>
<feature type="compositionally biased region" description="Polar residues" evidence="1">
    <location>
        <begin position="64"/>
        <end position="77"/>
    </location>
</feature>
<feature type="compositionally biased region" description="Basic and acidic residues" evidence="1">
    <location>
        <begin position="10"/>
        <end position="21"/>
    </location>
</feature>
<accession>A0A084AHK3</accession>